<keyword evidence="1 4" id="KW-0808">Transferase</keyword>
<accession>A0ABW1S725</accession>
<dbReference type="Pfam" id="PF00583">
    <property type="entry name" value="Acetyltransf_1"/>
    <property type="match status" value="1"/>
</dbReference>
<dbReference type="RefSeq" id="WP_377375160.1">
    <property type="nucleotide sequence ID" value="NZ_JBHSSW010000003.1"/>
</dbReference>
<evidence type="ECO:0000256" key="2">
    <source>
        <dbReference type="ARBA" id="ARBA00023315"/>
    </source>
</evidence>
<keyword evidence="2 4" id="KW-0012">Acyltransferase</keyword>
<dbReference type="EC" id="2.3.-.-" evidence="4"/>
<proteinExistence type="predicted"/>
<dbReference type="Gene3D" id="3.40.630.30">
    <property type="match status" value="1"/>
</dbReference>
<dbReference type="InterPro" id="IPR000182">
    <property type="entry name" value="GNAT_dom"/>
</dbReference>
<evidence type="ECO:0000256" key="1">
    <source>
        <dbReference type="ARBA" id="ARBA00022679"/>
    </source>
</evidence>
<protein>
    <submittedName>
        <fullName evidence="4">GNAT family N-acetyltransferase</fullName>
        <ecNumber evidence="4">2.3.-.-</ecNumber>
    </submittedName>
</protein>
<dbReference type="EMBL" id="JBHSSW010000003">
    <property type="protein sequence ID" value="MFC6196987.1"/>
    <property type="molecule type" value="Genomic_DNA"/>
</dbReference>
<keyword evidence="5" id="KW-1185">Reference proteome</keyword>
<dbReference type="InterPro" id="IPR050832">
    <property type="entry name" value="Bact_Acetyltransf"/>
</dbReference>
<dbReference type="Proteomes" id="UP001596303">
    <property type="component" value="Unassembled WGS sequence"/>
</dbReference>
<dbReference type="PROSITE" id="PS51186">
    <property type="entry name" value="GNAT"/>
    <property type="match status" value="1"/>
</dbReference>
<feature type="domain" description="N-acetyltransferase" evidence="3">
    <location>
        <begin position="1"/>
        <end position="143"/>
    </location>
</feature>
<evidence type="ECO:0000313" key="5">
    <source>
        <dbReference type="Proteomes" id="UP001596303"/>
    </source>
</evidence>
<dbReference type="GO" id="GO:0016746">
    <property type="term" value="F:acyltransferase activity"/>
    <property type="evidence" value="ECO:0007669"/>
    <property type="project" value="UniProtKB-KW"/>
</dbReference>
<gene>
    <name evidence="4" type="ORF">ACFQDM_02805</name>
</gene>
<comment type="caution">
    <text evidence="4">The sequence shown here is derived from an EMBL/GenBank/DDBJ whole genome shotgun (WGS) entry which is preliminary data.</text>
</comment>
<dbReference type="InterPro" id="IPR016181">
    <property type="entry name" value="Acyl_CoA_acyltransferase"/>
</dbReference>
<dbReference type="SUPFAM" id="SSF55729">
    <property type="entry name" value="Acyl-CoA N-acyltransferases (Nat)"/>
    <property type="match status" value="1"/>
</dbReference>
<dbReference type="CDD" id="cd04301">
    <property type="entry name" value="NAT_SF"/>
    <property type="match status" value="1"/>
</dbReference>
<evidence type="ECO:0000259" key="3">
    <source>
        <dbReference type="PROSITE" id="PS51186"/>
    </source>
</evidence>
<reference evidence="5" key="1">
    <citation type="journal article" date="2019" name="Int. J. Syst. Evol. Microbiol.">
        <title>The Global Catalogue of Microorganisms (GCM) 10K type strain sequencing project: providing services to taxonomists for standard genome sequencing and annotation.</title>
        <authorList>
            <consortium name="The Broad Institute Genomics Platform"/>
            <consortium name="The Broad Institute Genome Sequencing Center for Infectious Disease"/>
            <person name="Wu L."/>
            <person name="Ma J."/>
        </authorList>
    </citation>
    <scope>NUCLEOTIDE SEQUENCE [LARGE SCALE GENOMIC DNA]</scope>
    <source>
        <strain evidence="5">CGMCC-1.15741</strain>
    </source>
</reference>
<evidence type="ECO:0000313" key="4">
    <source>
        <dbReference type="EMBL" id="MFC6196987.1"/>
    </source>
</evidence>
<sequence>MLYRPPVPADLPALNEMILRSKAIWGYDADFMKACEDELRVTPAHLAAHACLAAFDGETPVGMAGMAVAGETLELAWMFVDPDHMRRGIGRALMDWVVARSRLSGVETLIIHADPGAEDFYLNLGAVREVEAPSGSIAGRSLPRLTLDLRV</sequence>
<name>A0ABW1S725_9PROT</name>
<dbReference type="PANTHER" id="PTHR43877">
    <property type="entry name" value="AMINOALKYLPHOSPHONATE N-ACETYLTRANSFERASE-RELATED-RELATED"/>
    <property type="match status" value="1"/>
</dbReference>
<organism evidence="4 5">
    <name type="scientific">Ponticaulis profundi</name>
    <dbReference type="NCBI Taxonomy" id="2665222"/>
    <lineage>
        <taxon>Bacteria</taxon>
        <taxon>Pseudomonadati</taxon>
        <taxon>Pseudomonadota</taxon>
        <taxon>Alphaproteobacteria</taxon>
        <taxon>Hyphomonadales</taxon>
        <taxon>Hyphomonadaceae</taxon>
        <taxon>Ponticaulis</taxon>
    </lineage>
</organism>